<keyword evidence="3" id="KW-1185">Reference proteome</keyword>
<evidence type="ECO:0000313" key="3">
    <source>
        <dbReference type="Proteomes" id="UP001150538"/>
    </source>
</evidence>
<dbReference type="Proteomes" id="UP001150538">
    <property type="component" value="Unassembled WGS sequence"/>
</dbReference>
<organism evidence="2 3">
    <name type="scientific">Mycoemilia scoparia</name>
    <dbReference type="NCBI Taxonomy" id="417184"/>
    <lineage>
        <taxon>Eukaryota</taxon>
        <taxon>Fungi</taxon>
        <taxon>Fungi incertae sedis</taxon>
        <taxon>Zoopagomycota</taxon>
        <taxon>Kickxellomycotina</taxon>
        <taxon>Kickxellomycetes</taxon>
        <taxon>Kickxellales</taxon>
        <taxon>Kickxellaceae</taxon>
        <taxon>Mycoemilia</taxon>
    </lineage>
</organism>
<feature type="coiled-coil region" evidence="1">
    <location>
        <begin position="30"/>
        <end position="57"/>
    </location>
</feature>
<dbReference type="EMBL" id="JANBPU010000115">
    <property type="protein sequence ID" value="KAJ1916096.1"/>
    <property type="molecule type" value="Genomic_DNA"/>
</dbReference>
<evidence type="ECO:0000256" key="1">
    <source>
        <dbReference type="SAM" id="Coils"/>
    </source>
</evidence>
<keyword evidence="1" id="KW-0175">Coiled coil</keyword>
<protein>
    <submittedName>
        <fullName evidence="2">Uncharacterized protein</fullName>
    </submittedName>
</protein>
<gene>
    <name evidence="2" type="ORF">H4219_003967</name>
</gene>
<accession>A0A9W8DS60</accession>
<dbReference type="OrthoDB" id="8062037at2759"/>
<evidence type="ECO:0000313" key="2">
    <source>
        <dbReference type="EMBL" id="KAJ1916096.1"/>
    </source>
</evidence>
<sequence>MMEKAKCPECNVISMKRDIRKHVLRKIIGTEGDEEEKAQLRSELEEYKIKCAKLQLLERTSNKKYEAVVKEMMRLREQLDVAGNGRKQSRY</sequence>
<proteinExistence type="predicted"/>
<dbReference type="AlphaFoldDB" id="A0A9W8DS60"/>
<comment type="caution">
    <text evidence="2">The sequence shown here is derived from an EMBL/GenBank/DDBJ whole genome shotgun (WGS) entry which is preliminary data.</text>
</comment>
<reference evidence="2" key="1">
    <citation type="submission" date="2022-07" db="EMBL/GenBank/DDBJ databases">
        <title>Phylogenomic reconstructions and comparative analyses of Kickxellomycotina fungi.</title>
        <authorList>
            <person name="Reynolds N.K."/>
            <person name="Stajich J.E."/>
            <person name="Barry K."/>
            <person name="Grigoriev I.V."/>
            <person name="Crous P."/>
            <person name="Smith M.E."/>
        </authorList>
    </citation>
    <scope>NUCLEOTIDE SEQUENCE</scope>
    <source>
        <strain evidence="2">NBRC 100468</strain>
    </source>
</reference>
<name>A0A9W8DS60_9FUNG</name>